<evidence type="ECO:0000313" key="1">
    <source>
        <dbReference type="EMBL" id="CRF52959.1"/>
    </source>
</evidence>
<dbReference type="AlphaFoldDB" id="A0A0K2Y510"/>
<sequence length="42" mass="4630">MKSIGNKYFIVPVCKSHNPKGNQTFTVNSGTRAVPQVLENQP</sequence>
<gene>
    <name evidence="1" type="ORF">HAL07_14240</name>
</gene>
<organism evidence="1 2">
    <name type="scientific">Helicobacter ailurogastricus</name>
    <dbReference type="NCBI Taxonomy" id="1578720"/>
    <lineage>
        <taxon>Bacteria</taxon>
        <taxon>Pseudomonadati</taxon>
        <taxon>Campylobacterota</taxon>
        <taxon>Epsilonproteobacteria</taxon>
        <taxon>Campylobacterales</taxon>
        <taxon>Helicobacteraceae</taxon>
        <taxon>Helicobacter</taxon>
    </lineage>
</organism>
<name>A0A0K2Y510_9HELI</name>
<dbReference type="EMBL" id="CDMG01000009">
    <property type="protein sequence ID" value="CRF52959.1"/>
    <property type="molecule type" value="Genomic_DNA"/>
</dbReference>
<reference evidence="2" key="1">
    <citation type="submission" date="2014-12" db="EMBL/GenBank/DDBJ databases">
        <authorList>
            <person name="Jaenicke S."/>
        </authorList>
    </citation>
    <scope>NUCLEOTIDE SEQUENCE [LARGE SCALE GENOMIC DNA]</scope>
</reference>
<accession>A0A0K2Y510</accession>
<protein>
    <submittedName>
        <fullName evidence="1">Uncharacterized protein</fullName>
    </submittedName>
</protein>
<dbReference type="Proteomes" id="UP000043437">
    <property type="component" value="Unassembled WGS sequence"/>
</dbReference>
<proteinExistence type="predicted"/>
<evidence type="ECO:0000313" key="2">
    <source>
        <dbReference type="Proteomes" id="UP000043437"/>
    </source>
</evidence>